<proteinExistence type="predicted"/>
<name>A0A8D9MEK2_BRACM</name>
<dbReference type="EMBL" id="LS974626">
    <property type="protein sequence ID" value="CAG7909158.1"/>
    <property type="molecule type" value="Genomic_DNA"/>
</dbReference>
<dbReference type="GO" id="GO:0004523">
    <property type="term" value="F:RNA-DNA hybrid ribonuclease activity"/>
    <property type="evidence" value="ECO:0007669"/>
    <property type="project" value="InterPro"/>
</dbReference>
<evidence type="ECO:0000313" key="2">
    <source>
        <dbReference type="EMBL" id="CAG7909158.1"/>
    </source>
</evidence>
<reference evidence="2 3" key="1">
    <citation type="submission" date="2021-07" db="EMBL/GenBank/DDBJ databases">
        <authorList>
            <consortium name="Genoscope - CEA"/>
            <person name="William W."/>
        </authorList>
    </citation>
    <scope>NUCLEOTIDE SEQUENCE [LARGE SCALE GENOMIC DNA]</scope>
</reference>
<protein>
    <recommendedName>
        <fullName evidence="1">RNase H type-1 domain-containing protein</fullName>
    </recommendedName>
</protein>
<feature type="non-terminal residue" evidence="2">
    <location>
        <position position="158"/>
    </location>
</feature>
<evidence type="ECO:0000313" key="3">
    <source>
        <dbReference type="Proteomes" id="UP000694005"/>
    </source>
</evidence>
<dbReference type="AlphaFoldDB" id="A0A8D9MEK2"/>
<dbReference type="InterPro" id="IPR012337">
    <property type="entry name" value="RNaseH-like_sf"/>
</dbReference>
<dbReference type="Gene3D" id="3.30.420.10">
    <property type="entry name" value="Ribonuclease H-like superfamily/Ribonuclease H"/>
    <property type="match status" value="1"/>
</dbReference>
<evidence type="ECO:0000259" key="1">
    <source>
        <dbReference type="Pfam" id="PF13456"/>
    </source>
</evidence>
<dbReference type="SUPFAM" id="SSF53098">
    <property type="entry name" value="Ribonuclease H-like"/>
    <property type="match status" value="1"/>
</dbReference>
<dbReference type="InterPro" id="IPR052929">
    <property type="entry name" value="RNase_H-like_EbsB-rel"/>
</dbReference>
<dbReference type="GO" id="GO:0003676">
    <property type="term" value="F:nucleic acid binding"/>
    <property type="evidence" value="ECO:0007669"/>
    <property type="project" value="InterPro"/>
</dbReference>
<dbReference type="PANTHER" id="PTHR47074">
    <property type="entry name" value="BNAC02G40300D PROTEIN"/>
    <property type="match status" value="1"/>
</dbReference>
<dbReference type="Pfam" id="PF13456">
    <property type="entry name" value="RVT_3"/>
    <property type="match status" value="1"/>
</dbReference>
<dbReference type="CDD" id="cd06222">
    <property type="entry name" value="RNase_H_like"/>
    <property type="match status" value="1"/>
</dbReference>
<feature type="domain" description="RNase H type-1" evidence="1">
    <location>
        <begin position="32"/>
        <end position="152"/>
    </location>
</feature>
<sequence>MAQASPRSGSSKDCASKAIQTQHPSDVYCCYSDAAWKGASSAGGMGWTFTNAAGDTRSQRAVACPFVASALVAEALALKEAIKAAISLNIKDLICFSDSRGLINMITASSSVIALQGILHDISVLSLSFSSICFKFVPRLSNTIADRLAKEALSLYLN</sequence>
<gene>
    <name evidence="2" type="ORF">BRAPAZ1V2_A10P04040.2</name>
</gene>
<dbReference type="Proteomes" id="UP000694005">
    <property type="component" value="Chromosome A10"/>
</dbReference>
<dbReference type="InterPro" id="IPR002156">
    <property type="entry name" value="RNaseH_domain"/>
</dbReference>
<organism evidence="2 3">
    <name type="scientific">Brassica campestris</name>
    <name type="common">Field mustard</name>
    <dbReference type="NCBI Taxonomy" id="3711"/>
    <lineage>
        <taxon>Eukaryota</taxon>
        <taxon>Viridiplantae</taxon>
        <taxon>Streptophyta</taxon>
        <taxon>Embryophyta</taxon>
        <taxon>Tracheophyta</taxon>
        <taxon>Spermatophyta</taxon>
        <taxon>Magnoliopsida</taxon>
        <taxon>eudicotyledons</taxon>
        <taxon>Gunneridae</taxon>
        <taxon>Pentapetalae</taxon>
        <taxon>rosids</taxon>
        <taxon>malvids</taxon>
        <taxon>Brassicales</taxon>
        <taxon>Brassicaceae</taxon>
        <taxon>Brassiceae</taxon>
        <taxon>Brassica</taxon>
    </lineage>
</organism>
<accession>A0A8D9MEK2</accession>
<dbReference type="InterPro" id="IPR044730">
    <property type="entry name" value="RNase_H-like_dom_plant"/>
</dbReference>
<dbReference type="Gramene" id="A10p04040.2_BraZ1">
    <property type="protein sequence ID" value="A10p04040.2_BraZ1.CDS.1"/>
    <property type="gene ID" value="A10g04040.2_BraZ1"/>
</dbReference>
<dbReference type="PANTHER" id="PTHR47074:SF49">
    <property type="entry name" value="POLYNUCLEOTIDYL TRANSFERASE, RIBONUCLEASE H-LIKE SUPERFAMILY PROTEIN"/>
    <property type="match status" value="1"/>
</dbReference>
<dbReference type="InterPro" id="IPR036397">
    <property type="entry name" value="RNaseH_sf"/>
</dbReference>